<dbReference type="Pfam" id="PF02775">
    <property type="entry name" value="TPP_enzyme_C"/>
    <property type="match status" value="1"/>
</dbReference>
<dbReference type="SUPFAM" id="SSF54862">
    <property type="entry name" value="4Fe-4S ferredoxins"/>
    <property type="match status" value="1"/>
</dbReference>
<feature type="compositionally biased region" description="Basic and acidic residues" evidence="10">
    <location>
        <begin position="1199"/>
        <end position="1231"/>
    </location>
</feature>
<dbReference type="PROSITE" id="PS00198">
    <property type="entry name" value="4FE4S_FER_1"/>
    <property type="match status" value="1"/>
</dbReference>
<dbReference type="SUPFAM" id="SSF52922">
    <property type="entry name" value="TK C-terminal domain-like"/>
    <property type="match status" value="1"/>
</dbReference>
<feature type="domain" description="4Fe-4S ferredoxin-type" evidence="11">
    <location>
        <begin position="687"/>
        <end position="716"/>
    </location>
</feature>
<evidence type="ECO:0000256" key="7">
    <source>
        <dbReference type="ARBA" id="ARBA00023004"/>
    </source>
</evidence>
<dbReference type="Gene3D" id="3.40.50.920">
    <property type="match status" value="1"/>
</dbReference>
<dbReference type="RefSeq" id="WP_213533700.1">
    <property type="nucleotide sequence ID" value="NZ_BOVQ01000002.1"/>
</dbReference>
<keyword evidence="7" id="KW-0408">Iron</keyword>
<evidence type="ECO:0000313" key="12">
    <source>
        <dbReference type="EMBL" id="MFC4651944.1"/>
    </source>
</evidence>
<dbReference type="InterPro" id="IPR011895">
    <property type="entry name" value="Pyrv_flavodox_OxRed"/>
</dbReference>
<dbReference type="EMBL" id="JBHSGD010000004">
    <property type="protein sequence ID" value="MFC4651944.1"/>
    <property type="molecule type" value="Genomic_DNA"/>
</dbReference>
<dbReference type="InterPro" id="IPR029061">
    <property type="entry name" value="THDP-binding"/>
</dbReference>
<evidence type="ECO:0000256" key="5">
    <source>
        <dbReference type="ARBA" id="ARBA00022982"/>
    </source>
</evidence>
<feature type="domain" description="4Fe-4S ferredoxin-type" evidence="11">
    <location>
        <begin position="741"/>
        <end position="772"/>
    </location>
</feature>
<dbReference type="Pfam" id="PF01558">
    <property type="entry name" value="POR"/>
    <property type="match status" value="1"/>
</dbReference>
<dbReference type="CDD" id="cd03377">
    <property type="entry name" value="TPP_PFOR_PNO"/>
    <property type="match status" value="1"/>
</dbReference>
<accession>A0ABV9JB76</accession>
<dbReference type="InterPro" id="IPR050722">
    <property type="entry name" value="Pyruvate:ferred/Flavod_OxRd"/>
</dbReference>
<dbReference type="Proteomes" id="UP001595987">
    <property type="component" value="Unassembled WGS sequence"/>
</dbReference>
<comment type="similarity">
    <text evidence="1 9">Belongs to the pyruvate:ferredoxin/flavodoxin oxidoreductase family.</text>
</comment>
<dbReference type="PROSITE" id="PS51379">
    <property type="entry name" value="4FE4S_FER_2"/>
    <property type="match status" value="2"/>
</dbReference>
<dbReference type="InterPro" id="IPR033412">
    <property type="entry name" value="PFOR_II"/>
</dbReference>
<keyword evidence="4" id="KW-0479">Metal-binding</keyword>
<dbReference type="Pfam" id="PF17147">
    <property type="entry name" value="PFOR_II"/>
    <property type="match status" value="1"/>
</dbReference>
<dbReference type="SUPFAM" id="SSF52518">
    <property type="entry name" value="Thiamin diphosphate-binding fold (THDP-binding)"/>
    <property type="match status" value="2"/>
</dbReference>
<dbReference type="Pfam" id="PF01855">
    <property type="entry name" value="POR_N"/>
    <property type="match status" value="1"/>
</dbReference>
<evidence type="ECO:0000256" key="9">
    <source>
        <dbReference type="PIRNR" id="PIRNR000159"/>
    </source>
</evidence>
<feature type="region of interest" description="Disordered" evidence="10">
    <location>
        <begin position="1185"/>
        <end position="1231"/>
    </location>
</feature>
<evidence type="ECO:0000256" key="10">
    <source>
        <dbReference type="SAM" id="MobiDB-lite"/>
    </source>
</evidence>
<keyword evidence="13" id="KW-1185">Reference proteome</keyword>
<name>A0ABV9JB76_9LACT</name>
<dbReference type="InterPro" id="IPR017900">
    <property type="entry name" value="4Fe4S_Fe_S_CS"/>
</dbReference>
<dbReference type="Pfam" id="PF10371">
    <property type="entry name" value="EKR"/>
    <property type="match status" value="1"/>
</dbReference>
<dbReference type="InterPro" id="IPR002880">
    <property type="entry name" value="Pyrv_Fd/Flavodoxin_OxRdtase_N"/>
</dbReference>
<evidence type="ECO:0000256" key="6">
    <source>
        <dbReference type="ARBA" id="ARBA00023002"/>
    </source>
</evidence>
<dbReference type="InterPro" id="IPR011766">
    <property type="entry name" value="TPP_enzyme_TPP-bd"/>
</dbReference>
<evidence type="ECO:0000256" key="1">
    <source>
        <dbReference type="ARBA" id="ARBA00009032"/>
    </source>
</evidence>
<dbReference type="PIRSF" id="PIRSF000159">
    <property type="entry name" value="NifJ"/>
    <property type="match status" value="1"/>
</dbReference>
<dbReference type="NCBIfam" id="TIGR02176">
    <property type="entry name" value="pyruv_ox_red"/>
    <property type="match status" value="1"/>
</dbReference>
<dbReference type="InterPro" id="IPR017896">
    <property type="entry name" value="4Fe4S_Fe-S-bd"/>
</dbReference>
<keyword evidence="5 9" id="KW-0249">Electron transport</keyword>
<dbReference type="InterPro" id="IPR002869">
    <property type="entry name" value="Pyrv_flavodox_OxRed_cen"/>
</dbReference>
<dbReference type="PANTHER" id="PTHR32154:SF0">
    <property type="entry name" value="PYRUVATE-FLAVODOXIN OXIDOREDUCTASE-RELATED"/>
    <property type="match status" value="1"/>
</dbReference>
<proteinExistence type="inferred from homology"/>
<evidence type="ECO:0000259" key="11">
    <source>
        <dbReference type="PROSITE" id="PS51379"/>
    </source>
</evidence>
<dbReference type="PANTHER" id="PTHR32154">
    <property type="entry name" value="PYRUVATE-FLAVODOXIN OXIDOREDUCTASE-RELATED"/>
    <property type="match status" value="1"/>
</dbReference>
<dbReference type="CDD" id="cd07034">
    <property type="entry name" value="TPP_PYR_PFOR_IOR-alpha_like"/>
    <property type="match status" value="1"/>
</dbReference>
<keyword evidence="3" id="KW-0004">4Fe-4S</keyword>
<dbReference type="Pfam" id="PF12838">
    <property type="entry name" value="Fer4_7"/>
    <property type="match status" value="1"/>
</dbReference>
<dbReference type="SMART" id="SM00890">
    <property type="entry name" value="EKR"/>
    <property type="match status" value="1"/>
</dbReference>
<evidence type="ECO:0000313" key="13">
    <source>
        <dbReference type="Proteomes" id="UP001595987"/>
    </source>
</evidence>
<reference evidence="13" key="1">
    <citation type="journal article" date="2019" name="Int. J. Syst. Evol. Microbiol.">
        <title>The Global Catalogue of Microorganisms (GCM) 10K type strain sequencing project: providing services to taxonomists for standard genome sequencing and annotation.</title>
        <authorList>
            <consortium name="The Broad Institute Genomics Platform"/>
            <consortium name="The Broad Institute Genome Sequencing Center for Infectious Disease"/>
            <person name="Wu L."/>
            <person name="Ma J."/>
        </authorList>
    </citation>
    <scope>NUCLEOTIDE SEQUENCE [LARGE SCALE GENOMIC DNA]</scope>
    <source>
        <strain evidence="13">CCUG 63287</strain>
    </source>
</reference>
<dbReference type="InterPro" id="IPR019752">
    <property type="entry name" value="Pyrv/ketoisovalerate_OxRed_cat"/>
</dbReference>
<dbReference type="Gene3D" id="3.40.920.10">
    <property type="entry name" value="Pyruvate-ferredoxin oxidoreductase, PFOR, domain III"/>
    <property type="match status" value="1"/>
</dbReference>
<dbReference type="Gene3D" id="3.40.50.970">
    <property type="match status" value="2"/>
</dbReference>
<protein>
    <submittedName>
        <fullName evidence="12">Pyruvate:ferredoxin (Flavodoxin) oxidoreductase</fullName>
    </submittedName>
</protein>
<sequence>MKKTMDGNMAAAHVAYAFSEIAVIYPITPSSPMADYTDAWATAGRKNIWGQPVKITEMQSEAGAAGAMHGVLQAGGLATTYTASQGLLLMLPNMYKIAGELLPSVVHVAARAVATNALNIFGDQSDVMAARTTGYAMLAESSVQEVMDLSAVAHLATIEGSVPFMNFFDGFRTSHEIQKIDVLDYADLGEMIDQEKLADFRMRAMNPDHPTVSGTNQNADIYFQERETVNKYYDALPAIVQKYMGKINDLRGTNYDLVDYYGAADAQEVIVSMGSVAGTVKQTVDYLNAQGRKVGFLNIHLYRPFPTENFLEKLPKTVKSVAVLDRTKESGSNGEPLFLDVQSTLFDSSVKKVIGGRYGVGGKDTRPEHIISVFDELVKNDSKRQFTIGIDDDVTHLSLTELSKKDLTSSDTYQAKFWGFGSDGTVGANKAAIKIIGDHTEKFVQGAFEYDSKKSGGLTISHLRFGDSPILSEYMTVATDFIECANATYVHQYDLIKGLKQKGIFLLNTSWSDEKLSKNLPEKFKKELFDKSVKFYTIDAAKIARAVGLGRRINTIMQVAFFKLTNIMPFDEVYELLKKDAQKYAKKSPTIVKQNLDAMESALAGLHQVEIPETWSNSTDNKQAKSENETAEVVEIGSHKKYVFNFLDKVNAFEGDDLSVQTIAENVPNGTAITGTTAVEKRGVALEVPAWNPEFCIQCNECAFVCPHAAIRPFLVDEDEWNVAPEGFKVMDYRAADGMSYRIQVSAEDCTGCGLCVEACPKAGEALKMVSYESQKEQAVNWAFAMTLKTKENPARQETVIGTQFNQPLFEFSGACSGCGETPYIKLLSQMFGDRMMISNATGCSSIYGGTQATPYTTNGQGQGPAWSNSLFEDNAEYGYGMHMASVSRREKLASEVLAALPEMSEDLQTLAKDWAEHLFDSEGTRARAEKLKAMLASEHFNSPALEQIYKQKDQFVKPSQWIFGGDGWAYDIGFGGLDHVIASGADVNILVMDNEVYANTGGQVSKATPASAIAQFAAAGKTAAKKDLGFMAMTYGNVYVAQIASGASMLQTIRAFDEAEKHQGPSLIIAYTPCISHGLYGGMGKVLEEAKEAVNSGYWQLYRYNPNLEDAGKNPLTLDFKKPDFTQVHSFLLKQARFANLKKINAEQAEQLYEKAADDARKKFIRYARMSGDVEKFLEREAKTTAKASGEALTTNKPVREKRERKADPEHEARRAARRAEREARKAESK</sequence>
<evidence type="ECO:0000256" key="8">
    <source>
        <dbReference type="ARBA" id="ARBA00023014"/>
    </source>
</evidence>
<keyword evidence="2 9" id="KW-0813">Transport</keyword>
<keyword evidence="8" id="KW-0411">Iron-sulfur</keyword>
<dbReference type="InterPro" id="IPR009014">
    <property type="entry name" value="Transketo_C/PFOR_II"/>
</dbReference>
<keyword evidence="12" id="KW-0670">Pyruvate</keyword>
<dbReference type="Gene3D" id="3.30.70.20">
    <property type="match status" value="1"/>
</dbReference>
<keyword evidence="6 9" id="KW-0560">Oxidoreductase</keyword>
<dbReference type="InterPro" id="IPR019456">
    <property type="entry name" value="Pyrv-flavodox_OxRtase_EKR"/>
</dbReference>
<dbReference type="SUPFAM" id="SSF53323">
    <property type="entry name" value="Pyruvate-ferredoxin oxidoreductase, PFOR, domain III"/>
    <property type="match status" value="1"/>
</dbReference>
<comment type="caution">
    <text evidence="12">The sequence shown here is derived from an EMBL/GenBank/DDBJ whole genome shotgun (WGS) entry which is preliminary data.</text>
</comment>
<evidence type="ECO:0000256" key="3">
    <source>
        <dbReference type="ARBA" id="ARBA00022485"/>
    </source>
</evidence>
<gene>
    <name evidence="12" type="primary">nifJ</name>
    <name evidence="12" type="ORF">ACFO26_03405</name>
</gene>
<organism evidence="12 13">
    <name type="scientific">Lactococcus nasutitermitis</name>
    <dbReference type="NCBI Taxonomy" id="1652957"/>
    <lineage>
        <taxon>Bacteria</taxon>
        <taxon>Bacillati</taxon>
        <taxon>Bacillota</taxon>
        <taxon>Bacilli</taxon>
        <taxon>Lactobacillales</taxon>
        <taxon>Streptococcaceae</taxon>
        <taxon>Lactococcus</taxon>
    </lineage>
</organism>
<evidence type="ECO:0000256" key="2">
    <source>
        <dbReference type="ARBA" id="ARBA00022448"/>
    </source>
</evidence>
<evidence type="ECO:0000256" key="4">
    <source>
        <dbReference type="ARBA" id="ARBA00022723"/>
    </source>
</evidence>